<evidence type="ECO:0000313" key="1">
    <source>
        <dbReference type="EMBL" id="PIO69673.1"/>
    </source>
</evidence>
<dbReference type="PANTHER" id="PTHR34150:SF4">
    <property type="entry name" value="CHITIN BINDING DOMAIN (CHTBD2) CONTAINING"/>
    <property type="match status" value="1"/>
</dbReference>
<organism evidence="1 2">
    <name type="scientific">Teladorsagia circumcincta</name>
    <name type="common">Brown stomach worm</name>
    <name type="synonym">Ostertagia circumcincta</name>
    <dbReference type="NCBI Taxonomy" id="45464"/>
    <lineage>
        <taxon>Eukaryota</taxon>
        <taxon>Metazoa</taxon>
        <taxon>Ecdysozoa</taxon>
        <taxon>Nematoda</taxon>
        <taxon>Chromadorea</taxon>
        <taxon>Rhabditida</taxon>
        <taxon>Rhabditina</taxon>
        <taxon>Rhabditomorpha</taxon>
        <taxon>Strongyloidea</taxon>
        <taxon>Trichostrongylidae</taxon>
        <taxon>Teladorsagia</taxon>
    </lineage>
</organism>
<dbReference type="InterPro" id="IPR006150">
    <property type="entry name" value="Cys_repeat_1"/>
</dbReference>
<evidence type="ECO:0000313" key="2">
    <source>
        <dbReference type="Proteomes" id="UP000230423"/>
    </source>
</evidence>
<feature type="non-terminal residue" evidence="1">
    <location>
        <position position="146"/>
    </location>
</feature>
<dbReference type="OrthoDB" id="5852376at2759"/>
<dbReference type="SMART" id="SM00289">
    <property type="entry name" value="WR1"/>
    <property type="match status" value="2"/>
</dbReference>
<accession>A0A2G9UHQ4</accession>
<reference evidence="1 2" key="1">
    <citation type="submission" date="2015-09" db="EMBL/GenBank/DDBJ databases">
        <title>Draft genome of the parasitic nematode Teladorsagia circumcincta isolate WARC Sus (inbred).</title>
        <authorList>
            <person name="Mitreva M."/>
        </authorList>
    </citation>
    <scope>NUCLEOTIDE SEQUENCE [LARGE SCALE GENOMIC DNA]</scope>
    <source>
        <strain evidence="1 2">S</strain>
    </source>
</reference>
<dbReference type="PANTHER" id="PTHR34150">
    <property type="entry name" value="PROTEIN CBG08832-RELATED"/>
    <property type="match status" value="1"/>
</dbReference>
<dbReference type="AlphaFoldDB" id="A0A2G9UHQ4"/>
<sequence>MVKLPVCPNGQQSQRRCSVDPECGPRMECSNGGCCPMPFCPTGVQAQMRCGNLNMLCAPGSICMEGLCCPLPRCPNGIISLGKGRGRAVFVETLRIGARLLRIFPKGKRDEAVVKNRHHCVQMVVVLLSAAAVEPNVRQDLDVRPW</sequence>
<keyword evidence="2" id="KW-1185">Reference proteome</keyword>
<dbReference type="Proteomes" id="UP000230423">
    <property type="component" value="Unassembled WGS sequence"/>
</dbReference>
<protein>
    <submittedName>
        <fullName evidence="1">Uncharacterized protein</fullName>
    </submittedName>
</protein>
<dbReference type="EMBL" id="KZ346562">
    <property type="protein sequence ID" value="PIO69673.1"/>
    <property type="molecule type" value="Genomic_DNA"/>
</dbReference>
<name>A0A2G9UHQ4_TELCI</name>
<proteinExistence type="predicted"/>
<gene>
    <name evidence="1" type="ORF">TELCIR_08496</name>
</gene>